<dbReference type="Pfam" id="PF07963">
    <property type="entry name" value="N_methyl"/>
    <property type="match status" value="1"/>
</dbReference>
<evidence type="ECO:0000256" key="8">
    <source>
        <dbReference type="ARBA" id="ARBA00022989"/>
    </source>
</evidence>
<evidence type="ECO:0000256" key="3">
    <source>
        <dbReference type="ARBA" id="ARBA00021539"/>
    </source>
</evidence>
<proteinExistence type="inferred from homology"/>
<protein>
    <recommendedName>
        <fullName evidence="3">Type II secretion system protein J</fullName>
    </recommendedName>
</protein>
<dbReference type="PANTHER" id="PTHR39583">
    <property type="entry name" value="TYPE II SECRETION SYSTEM PROTEIN J-RELATED"/>
    <property type="match status" value="1"/>
</dbReference>
<evidence type="ECO:0000256" key="6">
    <source>
        <dbReference type="ARBA" id="ARBA00022519"/>
    </source>
</evidence>
<dbReference type="GO" id="GO:0015628">
    <property type="term" value="P:protein secretion by the type II secretion system"/>
    <property type="evidence" value="ECO:0007669"/>
    <property type="project" value="InterPro"/>
</dbReference>
<dbReference type="GO" id="GO:0015627">
    <property type="term" value="C:type II protein secretion system complex"/>
    <property type="evidence" value="ECO:0007669"/>
    <property type="project" value="InterPro"/>
</dbReference>
<keyword evidence="5" id="KW-0488">Methylation</keyword>
<accession>A0A6N0JLT8</accession>
<evidence type="ECO:0000256" key="5">
    <source>
        <dbReference type="ARBA" id="ARBA00022481"/>
    </source>
</evidence>
<evidence type="ECO:0000313" key="10">
    <source>
        <dbReference type="EMBL" id="QKQ48033.1"/>
    </source>
</evidence>
<dbReference type="SUPFAM" id="SSF54523">
    <property type="entry name" value="Pili subunits"/>
    <property type="match status" value="1"/>
</dbReference>
<dbReference type="PANTHER" id="PTHR39583:SF2">
    <property type="entry name" value="TYPE II SECRETION SYSTEM PROTEIN J"/>
    <property type="match status" value="1"/>
</dbReference>
<comment type="subcellular location">
    <subcellularLocation>
        <location evidence="1">Cell inner membrane</location>
        <topology evidence="1">Single-pass membrane protein</topology>
    </subcellularLocation>
</comment>
<keyword evidence="7" id="KW-0812">Transmembrane</keyword>
<dbReference type="Pfam" id="PF11612">
    <property type="entry name" value="T2SSJ"/>
    <property type="match status" value="1"/>
</dbReference>
<organism evidence="10 11">
    <name type="scientific">Achromobacter denitrificans</name>
    <name type="common">Alcaligenes denitrificans</name>
    <dbReference type="NCBI Taxonomy" id="32002"/>
    <lineage>
        <taxon>Bacteria</taxon>
        <taxon>Pseudomonadati</taxon>
        <taxon>Pseudomonadota</taxon>
        <taxon>Betaproteobacteria</taxon>
        <taxon>Burkholderiales</taxon>
        <taxon>Alcaligenaceae</taxon>
        <taxon>Achromobacter</taxon>
    </lineage>
</organism>
<evidence type="ECO:0000256" key="2">
    <source>
        <dbReference type="ARBA" id="ARBA00011084"/>
    </source>
</evidence>
<keyword evidence="9" id="KW-0472">Membrane</keyword>
<sequence>MRPPSRSQAGFTLMEVLVALALMALVSLMAWRGLSSVSSARDRIEEQAEDTDAIVRALGQIGRDVELAYTGPAFEPAGQDALSYGSGLRLLRRTGGGEALEVLRPDPDGNGLWQRVHWQVRKDGLWRAAGPSAAQAPLPAADGGLLLLPGVRALRMRAWVPGTGWVDANASLAAPPAGLEITLERGEPAAPQRFSRILELP</sequence>
<dbReference type="Proteomes" id="UP000509782">
    <property type="component" value="Chromosome"/>
</dbReference>
<name>A0A6N0JLT8_ACHDE</name>
<dbReference type="InterPro" id="IPR010055">
    <property type="entry name" value="T2SS_protein-GspJ"/>
</dbReference>
<dbReference type="GO" id="GO:0005886">
    <property type="term" value="C:plasma membrane"/>
    <property type="evidence" value="ECO:0007669"/>
    <property type="project" value="UniProtKB-SubCell"/>
</dbReference>
<evidence type="ECO:0000256" key="1">
    <source>
        <dbReference type="ARBA" id="ARBA00004377"/>
    </source>
</evidence>
<evidence type="ECO:0000256" key="9">
    <source>
        <dbReference type="ARBA" id="ARBA00023136"/>
    </source>
</evidence>
<dbReference type="NCBIfam" id="TIGR02532">
    <property type="entry name" value="IV_pilin_GFxxxE"/>
    <property type="match status" value="1"/>
</dbReference>
<evidence type="ECO:0000313" key="11">
    <source>
        <dbReference type="Proteomes" id="UP000509782"/>
    </source>
</evidence>
<dbReference type="RefSeq" id="WP_088145718.1">
    <property type="nucleotide sequence ID" value="NZ_CP036344.1"/>
</dbReference>
<keyword evidence="6" id="KW-0997">Cell inner membrane</keyword>
<evidence type="ECO:0000256" key="4">
    <source>
        <dbReference type="ARBA" id="ARBA00022475"/>
    </source>
</evidence>
<keyword evidence="8" id="KW-1133">Transmembrane helix</keyword>
<gene>
    <name evidence="10" type="ORF">FOC81_15565</name>
</gene>
<evidence type="ECO:0000256" key="7">
    <source>
        <dbReference type="ARBA" id="ARBA00022692"/>
    </source>
</evidence>
<dbReference type="InterPro" id="IPR045584">
    <property type="entry name" value="Pilin-like"/>
</dbReference>
<dbReference type="InterPro" id="IPR012902">
    <property type="entry name" value="N_methyl_site"/>
</dbReference>
<dbReference type="OrthoDB" id="9151668at2"/>
<dbReference type="AlphaFoldDB" id="A0A6N0JLT8"/>
<dbReference type="InterPro" id="IPR051621">
    <property type="entry name" value="T2SS_protein_J"/>
</dbReference>
<dbReference type="EMBL" id="CP054569">
    <property type="protein sequence ID" value="QKQ48033.1"/>
    <property type="molecule type" value="Genomic_DNA"/>
</dbReference>
<keyword evidence="4" id="KW-1003">Cell membrane</keyword>
<comment type="similarity">
    <text evidence="2">Belongs to the GSP J family.</text>
</comment>
<reference evidence="10 11" key="1">
    <citation type="submission" date="2020-05" db="EMBL/GenBank/DDBJ databases">
        <title>FDA dAtabase for Regulatory Grade micrObial Sequences (FDA-ARGOS): Supporting development and validation of Infectious Disease Dx tests.</title>
        <authorList>
            <person name="Sproer C."/>
            <person name="Gronow S."/>
            <person name="Severitt S."/>
            <person name="Schroder I."/>
            <person name="Tallon L."/>
            <person name="Sadzewicz L."/>
            <person name="Zhao X."/>
            <person name="Vavikolanu K."/>
            <person name="Mehta A."/>
            <person name="Aluvathingal J."/>
            <person name="Nadendla S."/>
            <person name="Myers T."/>
            <person name="Yan Y."/>
            <person name="Sichtig H."/>
        </authorList>
    </citation>
    <scope>NUCLEOTIDE SEQUENCE [LARGE SCALE GENOMIC DNA]</scope>
    <source>
        <strain evidence="10 11">FDAARGOS_787</strain>
    </source>
</reference>